<dbReference type="SUPFAM" id="SSF52467">
    <property type="entry name" value="DHS-like NAD/FAD-binding domain"/>
    <property type="match status" value="1"/>
</dbReference>
<accession>A0LG97</accession>
<keyword evidence="2" id="KW-0808">Transferase</keyword>
<dbReference type="InterPro" id="IPR026591">
    <property type="entry name" value="Sirtuin_cat_small_dom_sf"/>
</dbReference>
<dbReference type="InterPro" id="IPR026590">
    <property type="entry name" value="Ssirtuin_cat_dom"/>
</dbReference>
<dbReference type="EMBL" id="CP000478">
    <property type="protein sequence ID" value="ABK16449.1"/>
    <property type="molecule type" value="Genomic_DNA"/>
</dbReference>
<dbReference type="EC" id="2.3.1.286" evidence="1"/>
<dbReference type="InterPro" id="IPR050134">
    <property type="entry name" value="NAD-dep_sirtuin_deacylases"/>
</dbReference>
<dbReference type="STRING" id="335543.Sfum_0751"/>
<dbReference type="KEGG" id="sfu:Sfum_0751"/>
<name>A0LG97_SYNFM</name>
<reference evidence="6 7" key="1">
    <citation type="submission" date="2006-10" db="EMBL/GenBank/DDBJ databases">
        <title>Complete sequence of Syntrophobacter fumaroxidans MPOB.</title>
        <authorList>
            <consortium name="US DOE Joint Genome Institute"/>
            <person name="Copeland A."/>
            <person name="Lucas S."/>
            <person name="Lapidus A."/>
            <person name="Barry K."/>
            <person name="Detter J.C."/>
            <person name="Glavina del Rio T."/>
            <person name="Hammon N."/>
            <person name="Israni S."/>
            <person name="Pitluck S."/>
            <person name="Goltsman E.G."/>
            <person name="Martinez M."/>
            <person name="Schmutz J."/>
            <person name="Larimer F."/>
            <person name="Land M."/>
            <person name="Hauser L."/>
            <person name="Kyrpides N."/>
            <person name="Kim E."/>
            <person name="Boone D.R."/>
            <person name="Brockman F."/>
            <person name="Culley D."/>
            <person name="Ferry J."/>
            <person name="Gunsalus R."/>
            <person name="McInerney M.J."/>
            <person name="Morrison M."/>
            <person name="Plugge C."/>
            <person name="Rohlin L."/>
            <person name="Scholten J."/>
            <person name="Sieber J."/>
            <person name="Stams A.J.M."/>
            <person name="Worm P."/>
            <person name="Henstra A.M."/>
            <person name="Richardson P."/>
        </authorList>
    </citation>
    <scope>NUCLEOTIDE SEQUENCE [LARGE SCALE GENOMIC DNA]</scope>
    <source>
        <strain evidence="7">DSM 10017 / MPOB</strain>
    </source>
</reference>
<dbReference type="Gene3D" id="3.40.50.1220">
    <property type="entry name" value="TPP-binding domain"/>
    <property type="match status" value="1"/>
</dbReference>
<dbReference type="GO" id="GO:0017136">
    <property type="term" value="F:histone deacetylase activity, NAD-dependent"/>
    <property type="evidence" value="ECO:0007669"/>
    <property type="project" value="TreeGrafter"/>
</dbReference>
<evidence type="ECO:0000256" key="2">
    <source>
        <dbReference type="ARBA" id="ARBA00022679"/>
    </source>
</evidence>
<evidence type="ECO:0000313" key="7">
    <source>
        <dbReference type="Proteomes" id="UP000001784"/>
    </source>
</evidence>
<dbReference type="PANTHER" id="PTHR11085">
    <property type="entry name" value="NAD-DEPENDENT PROTEIN DEACYLASE SIRTUIN-5, MITOCHONDRIAL-RELATED"/>
    <property type="match status" value="1"/>
</dbReference>
<dbReference type="AlphaFoldDB" id="A0LG97"/>
<dbReference type="NCBIfam" id="NF001753">
    <property type="entry name" value="PRK00481.1-3"/>
    <property type="match status" value="1"/>
</dbReference>
<keyword evidence="3" id="KW-0520">NAD</keyword>
<dbReference type="GO" id="GO:0070403">
    <property type="term" value="F:NAD+ binding"/>
    <property type="evidence" value="ECO:0007669"/>
    <property type="project" value="InterPro"/>
</dbReference>
<dbReference type="HOGENOM" id="CLU_023643_3_1_7"/>
<feature type="binding site" evidence="4">
    <location>
        <position position="126"/>
    </location>
    <ligand>
        <name>Zn(2+)</name>
        <dbReference type="ChEBI" id="CHEBI:29105"/>
    </ligand>
</feature>
<dbReference type="InterPro" id="IPR003000">
    <property type="entry name" value="Sirtuin"/>
</dbReference>
<feature type="binding site" evidence="4">
    <location>
        <position position="129"/>
    </location>
    <ligand>
        <name>Zn(2+)</name>
        <dbReference type="ChEBI" id="CHEBI:29105"/>
    </ligand>
</feature>
<feature type="domain" description="Deacetylase sirtuin-type" evidence="5">
    <location>
        <begin position="1"/>
        <end position="245"/>
    </location>
</feature>
<dbReference type="Gene3D" id="3.30.1600.10">
    <property type="entry name" value="SIR2/SIRT2 'Small Domain"/>
    <property type="match status" value="1"/>
</dbReference>
<dbReference type="GO" id="GO:0046872">
    <property type="term" value="F:metal ion binding"/>
    <property type="evidence" value="ECO:0007669"/>
    <property type="project" value="UniProtKB-KW"/>
</dbReference>
<evidence type="ECO:0000256" key="1">
    <source>
        <dbReference type="ARBA" id="ARBA00012928"/>
    </source>
</evidence>
<feature type="binding site" evidence="4">
    <location>
        <position position="149"/>
    </location>
    <ligand>
        <name>Zn(2+)</name>
        <dbReference type="ChEBI" id="CHEBI:29105"/>
    </ligand>
</feature>
<dbReference type="PROSITE" id="PS50305">
    <property type="entry name" value="SIRTUIN"/>
    <property type="match status" value="1"/>
</dbReference>
<evidence type="ECO:0000313" key="6">
    <source>
        <dbReference type="EMBL" id="ABK16449.1"/>
    </source>
</evidence>
<feature type="binding site" evidence="4">
    <location>
        <position position="147"/>
    </location>
    <ligand>
        <name>Zn(2+)</name>
        <dbReference type="ChEBI" id="CHEBI:29105"/>
    </ligand>
</feature>
<dbReference type="CDD" id="cd01407">
    <property type="entry name" value="SIR2-fam"/>
    <property type="match status" value="1"/>
</dbReference>
<dbReference type="InParanoid" id="A0LG97"/>
<dbReference type="eggNOG" id="COG0846">
    <property type="taxonomic scope" value="Bacteria"/>
</dbReference>
<keyword evidence="7" id="KW-1185">Reference proteome</keyword>
<sequence length="248" mass="27432">MKQYEKTAELLLRSRYTVVLTGAGISVESGIPDFRSKDGLWSKYDPAEYGYIGSFRANPAKVWTMLTEMDAVLRQARPNFAHLALADLEKRGIVKELVTQNIDSLHQRAGSKNVIEFHGHNRSLRCDRCQKVYARESVSLATLPPACACGNALRPEIVFFGEDIPPQAYRSALNAAQKCDFMMIVGTSASVAPASQLPLVAKSRGAFILEINPMDSELTRRTTDLHICERATRAFEAIMAALDGGWHS</sequence>
<organism evidence="6 7">
    <name type="scientific">Syntrophobacter fumaroxidans (strain DSM 10017 / MPOB)</name>
    <dbReference type="NCBI Taxonomy" id="335543"/>
    <lineage>
        <taxon>Bacteria</taxon>
        <taxon>Pseudomonadati</taxon>
        <taxon>Thermodesulfobacteriota</taxon>
        <taxon>Syntrophobacteria</taxon>
        <taxon>Syntrophobacterales</taxon>
        <taxon>Syntrophobacteraceae</taxon>
        <taxon>Syntrophobacter</taxon>
    </lineage>
</organism>
<dbReference type="Pfam" id="PF02146">
    <property type="entry name" value="SIR2"/>
    <property type="match status" value="1"/>
</dbReference>
<dbReference type="RefSeq" id="WP_011697622.1">
    <property type="nucleotide sequence ID" value="NC_008554.1"/>
</dbReference>
<keyword evidence="4" id="KW-0479">Metal-binding</keyword>
<dbReference type="OrthoDB" id="9800582at2"/>
<gene>
    <name evidence="6" type="ordered locus">Sfum_0751</name>
</gene>
<dbReference type="Proteomes" id="UP000001784">
    <property type="component" value="Chromosome"/>
</dbReference>
<evidence type="ECO:0000256" key="4">
    <source>
        <dbReference type="PROSITE-ProRule" id="PRU00236"/>
    </source>
</evidence>
<feature type="active site" description="Proton acceptor" evidence="4">
    <location>
        <position position="118"/>
    </location>
</feature>
<evidence type="ECO:0000259" key="5">
    <source>
        <dbReference type="PROSITE" id="PS50305"/>
    </source>
</evidence>
<dbReference type="PANTHER" id="PTHR11085:SF10">
    <property type="entry name" value="NAD-DEPENDENT PROTEIN DEACYLASE SIRTUIN-5, MITOCHONDRIAL-RELATED"/>
    <property type="match status" value="1"/>
</dbReference>
<proteinExistence type="predicted"/>
<keyword evidence="4" id="KW-0862">Zinc</keyword>
<dbReference type="InterPro" id="IPR029035">
    <property type="entry name" value="DHS-like_NAD/FAD-binding_dom"/>
</dbReference>
<protein>
    <recommendedName>
        <fullName evidence="1">protein acetyllysine N-acetyltransferase</fullName>
        <ecNumber evidence="1">2.3.1.286</ecNumber>
    </recommendedName>
</protein>
<evidence type="ECO:0000256" key="3">
    <source>
        <dbReference type="ARBA" id="ARBA00023027"/>
    </source>
</evidence>